<dbReference type="AlphaFoldDB" id="A0A316TH84"/>
<keyword evidence="2" id="KW-0812">Transmembrane</keyword>
<organism evidence="4 5">
    <name type="scientific">Nocardioides silvaticus</name>
    <dbReference type="NCBI Taxonomy" id="2201891"/>
    <lineage>
        <taxon>Bacteria</taxon>
        <taxon>Bacillati</taxon>
        <taxon>Actinomycetota</taxon>
        <taxon>Actinomycetes</taxon>
        <taxon>Propionibacteriales</taxon>
        <taxon>Nocardioidaceae</taxon>
        <taxon>Nocardioides</taxon>
    </lineage>
</organism>
<keyword evidence="5" id="KW-1185">Reference proteome</keyword>
<evidence type="ECO:0000256" key="3">
    <source>
        <dbReference type="SAM" id="SignalP"/>
    </source>
</evidence>
<reference evidence="4 5" key="1">
    <citation type="submission" date="2018-05" db="EMBL/GenBank/DDBJ databases">
        <title>Nocardioides silvaticus genome.</title>
        <authorList>
            <person name="Li C."/>
            <person name="Wang G."/>
        </authorList>
    </citation>
    <scope>NUCLEOTIDE SEQUENCE [LARGE SCALE GENOMIC DNA]</scope>
    <source>
        <strain evidence="4 5">CCTCC AB 2018079</strain>
    </source>
</reference>
<proteinExistence type="predicted"/>
<keyword evidence="2" id="KW-0472">Membrane</keyword>
<dbReference type="Proteomes" id="UP000245507">
    <property type="component" value="Unassembled WGS sequence"/>
</dbReference>
<keyword evidence="3" id="KW-0732">Signal</keyword>
<comment type="caution">
    <text evidence="4">The sequence shown here is derived from an EMBL/GenBank/DDBJ whole genome shotgun (WGS) entry which is preliminary data.</text>
</comment>
<evidence type="ECO:0000313" key="5">
    <source>
        <dbReference type="Proteomes" id="UP000245507"/>
    </source>
</evidence>
<feature type="chain" id="PRO_5016263110" evidence="3">
    <location>
        <begin position="27"/>
        <end position="437"/>
    </location>
</feature>
<name>A0A316TH84_9ACTN</name>
<accession>A0A316TH84</accession>
<dbReference type="OrthoDB" id="4333421at2"/>
<evidence type="ECO:0000313" key="4">
    <source>
        <dbReference type="EMBL" id="PWN02465.1"/>
    </source>
</evidence>
<dbReference type="EMBL" id="QGDD01000005">
    <property type="protein sequence ID" value="PWN02465.1"/>
    <property type="molecule type" value="Genomic_DNA"/>
</dbReference>
<feature type="transmembrane region" description="Helical" evidence="2">
    <location>
        <begin position="405"/>
        <end position="425"/>
    </location>
</feature>
<feature type="signal peptide" evidence="3">
    <location>
        <begin position="1"/>
        <end position="26"/>
    </location>
</feature>
<gene>
    <name evidence="4" type="ORF">DJ010_12015</name>
</gene>
<feature type="region of interest" description="Disordered" evidence="1">
    <location>
        <begin position="170"/>
        <end position="212"/>
    </location>
</feature>
<sequence>MRTVRRATAVAAVGLLLGGWVPPASAEVDLGGQPVDGSTNPAEPTEIGAGLWTTSLGVQAQAQYFTYERQVQDSTIHVGVMGAPQNPDGDGLELSASVPGTDDPSPVDCGGDYDTSASSTPHAVIGAAEVVGDESDECREAALVTIMVRRYSSSSAGELPVGIKVVEEAPVSDPGERLPEDSELTIQPPDPVEPADEPQGAESFDDAPVVDASSGPVTIAAEVTEGTEELWRVPLDWGDRLAVSADLAATEDEELASTTVQLHLVQPSRDVFDPTAGDDYSYADFGPEDERAVVGTYPLRYENRVDDLLPTLPGDHWVSLSVEGPDEGVAAVDVPVELTLEVTSTDAAPPTYQDAVIGQGGDAGPEGYSPEVPYLVGDGEFAADASGNPFTPDDADDEWWGARRAAGLGLGVVSVACCVAGAVWLRSRRTNRAAASR</sequence>
<protein>
    <submittedName>
        <fullName evidence="4">Uncharacterized protein</fullName>
    </submittedName>
</protein>
<evidence type="ECO:0000256" key="1">
    <source>
        <dbReference type="SAM" id="MobiDB-lite"/>
    </source>
</evidence>
<evidence type="ECO:0000256" key="2">
    <source>
        <dbReference type="SAM" id="Phobius"/>
    </source>
</evidence>
<dbReference type="RefSeq" id="WP_109694012.1">
    <property type="nucleotide sequence ID" value="NZ_QGDD01000005.1"/>
</dbReference>
<keyword evidence="2" id="KW-1133">Transmembrane helix</keyword>